<dbReference type="Gramene" id="KOM57414">
    <property type="protein sequence ID" value="KOM57414"/>
    <property type="gene ID" value="LR48_Vigan11g044700"/>
</dbReference>
<feature type="compositionally biased region" description="Basic residues" evidence="1">
    <location>
        <begin position="140"/>
        <end position="150"/>
    </location>
</feature>
<evidence type="ECO:0000256" key="1">
    <source>
        <dbReference type="SAM" id="MobiDB-lite"/>
    </source>
</evidence>
<feature type="region of interest" description="Disordered" evidence="1">
    <location>
        <begin position="78"/>
        <end position="150"/>
    </location>
</feature>
<evidence type="ECO:0000313" key="3">
    <source>
        <dbReference type="Proteomes" id="UP000053144"/>
    </source>
</evidence>
<dbReference type="Proteomes" id="UP000053144">
    <property type="component" value="Chromosome 11"/>
</dbReference>
<name>A0A0L9VRN4_PHAAN</name>
<organism evidence="2 3">
    <name type="scientific">Phaseolus angularis</name>
    <name type="common">Azuki bean</name>
    <name type="synonym">Vigna angularis</name>
    <dbReference type="NCBI Taxonomy" id="3914"/>
    <lineage>
        <taxon>Eukaryota</taxon>
        <taxon>Viridiplantae</taxon>
        <taxon>Streptophyta</taxon>
        <taxon>Embryophyta</taxon>
        <taxon>Tracheophyta</taxon>
        <taxon>Spermatophyta</taxon>
        <taxon>Magnoliopsida</taxon>
        <taxon>eudicotyledons</taxon>
        <taxon>Gunneridae</taxon>
        <taxon>Pentapetalae</taxon>
        <taxon>rosids</taxon>
        <taxon>fabids</taxon>
        <taxon>Fabales</taxon>
        <taxon>Fabaceae</taxon>
        <taxon>Papilionoideae</taxon>
        <taxon>50 kb inversion clade</taxon>
        <taxon>NPAAA clade</taxon>
        <taxon>indigoferoid/millettioid clade</taxon>
        <taxon>Phaseoleae</taxon>
        <taxon>Vigna</taxon>
    </lineage>
</organism>
<gene>
    <name evidence="2" type="ORF">LR48_Vigan11g044700</name>
</gene>
<dbReference type="EMBL" id="CM003381">
    <property type="protein sequence ID" value="KOM57414.1"/>
    <property type="molecule type" value="Genomic_DNA"/>
</dbReference>
<protein>
    <submittedName>
        <fullName evidence="2">Uncharacterized protein</fullName>
    </submittedName>
</protein>
<dbReference type="AlphaFoldDB" id="A0A0L9VRN4"/>
<accession>A0A0L9VRN4</accession>
<reference evidence="3" key="1">
    <citation type="journal article" date="2015" name="Proc. Natl. Acad. Sci. U.S.A.">
        <title>Genome sequencing of adzuki bean (Vigna angularis) provides insight into high starch and low fat accumulation and domestication.</title>
        <authorList>
            <person name="Yang K."/>
            <person name="Tian Z."/>
            <person name="Chen C."/>
            <person name="Luo L."/>
            <person name="Zhao B."/>
            <person name="Wang Z."/>
            <person name="Yu L."/>
            <person name="Li Y."/>
            <person name="Sun Y."/>
            <person name="Li W."/>
            <person name="Chen Y."/>
            <person name="Li Y."/>
            <person name="Zhang Y."/>
            <person name="Ai D."/>
            <person name="Zhao J."/>
            <person name="Shang C."/>
            <person name="Ma Y."/>
            <person name="Wu B."/>
            <person name="Wang M."/>
            <person name="Gao L."/>
            <person name="Sun D."/>
            <person name="Zhang P."/>
            <person name="Guo F."/>
            <person name="Wang W."/>
            <person name="Li Y."/>
            <person name="Wang J."/>
            <person name="Varshney R.K."/>
            <person name="Wang J."/>
            <person name="Ling H.Q."/>
            <person name="Wan P."/>
        </authorList>
    </citation>
    <scope>NUCLEOTIDE SEQUENCE</scope>
    <source>
        <strain evidence="3">cv. Jingnong 6</strain>
    </source>
</reference>
<evidence type="ECO:0000313" key="2">
    <source>
        <dbReference type="EMBL" id="KOM57414.1"/>
    </source>
</evidence>
<sequence length="150" mass="16486">MHTPLPFESAWTLQMHSPWAVTPLQFACASSKTVKHIFLSNESSTQLPKDVAATSAQLNQANLELSFFKKWNSKFHGPRGAASYPEVNGSSGVQKKNRAQGPASRKRSSKPVRDPHSKGGHASSYRGCVQQATQQSSMGKRGRRRGHTRV</sequence>
<proteinExistence type="predicted"/>